<dbReference type="InterPro" id="IPR030383">
    <property type="entry name" value="G_VLIG_dom"/>
</dbReference>
<dbReference type="Pfam" id="PF25683">
    <property type="entry name" value="URGCP_GTPase"/>
    <property type="match status" value="1"/>
</dbReference>
<feature type="domain" description="GB1/RHD3-type G" evidence="5">
    <location>
        <begin position="715"/>
        <end position="745"/>
    </location>
</feature>
<dbReference type="SUPFAM" id="SSF53300">
    <property type="entry name" value="vWA-like"/>
    <property type="match status" value="1"/>
</dbReference>
<comment type="caution">
    <text evidence="7">The sequence shown here is derived from an EMBL/GenBank/DDBJ whole genome shotgun (WGS) entry which is preliminary data.</text>
</comment>
<feature type="compositionally biased region" description="Polar residues" evidence="4">
    <location>
        <begin position="213"/>
        <end position="229"/>
    </location>
</feature>
<dbReference type="CDD" id="cd00198">
    <property type="entry name" value="vWFA"/>
    <property type="match status" value="1"/>
</dbReference>
<keyword evidence="2" id="KW-0342">GTP-binding</keyword>
<feature type="compositionally biased region" description="Polar residues" evidence="4">
    <location>
        <begin position="261"/>
        <end position="277"/>
    </location>
</feature>
<sequence>MIEETHLLKVIKEHVYQRWETACEKQPKIWEFIKKVNDESKEDFEMVLRRAAEYGSEYTKSSSMLSIVLQLLFTGIDDDCLLNEPKVFADLWNSVTNEGIASCDRFKQYISEDDLKEQMNEPSSSLILALHLYYQEKVPELLKQHHISNSKNTLYNLAAESVTQHGWISGIQAIKGKIPPNKYEPLIKKIREMVSSISTSLEEPSPCPRIPSSVDQSSQDTSGTTNLQILPNIAKPPDNMLKSTSSTSDQQQQHPSSTHSVEQSPTREITNSVHSSPIQISDDADIIQKCILTEPLKLQDLIEAGELKYNDKTLKEIAQDLVNRFFNDHTTPTTNFSKFVQACLHPIMFLIKRQQNLDDFMKTLTFAYEKMKRERATQSLSSDKAVPLSLRAFQHILLSSSDIFLRRIIMSLISKRNPVPFVEPNIEDRNGPAKHEIMASVVHVWNAQRPTLLSFSIGPCRGKSSLINSLFQSTFERHINSIYFDCTIDIDFGYSFIPERSFNVADCHGELPMDLLKTIRKLFDGFIIHVNQEYLEKNTDAVTELLQLLPSDKFQIILVRDVTSNFNEQRCLRPMNALLTQGTTPITPLMNMSDTNNSETQYLLEDLRENLLEKIKLYVPSNIDKDDLFFDLHKLLKPDYVTYLKHTTSTIKPLKKCLLGNKSELNDQSFPLYLQFTVLCKLRQELKKIDFYGSDGDRSFKINAEIFRLEHEFEQKDKAVISIVGPQNSGKSTLLNYMFGTLFDVRDGRCTRGIYGSLVKANIPGINYILLIDTEGLLAVEKADKEYDRRLVLFCLGISHLVLVNMVGDVNETMKDMLTLCADSLKQLNVTTIPQPAIYFILNQKADPNIKNHTEAINKIISELKEKDLGDIINISEHTFHTLPSAFKKERILNDTTGPCLLRTEPDFLERTQKLVADIIASAKICYDRTNDANFTLRQWLSTSKTIFETLQKYPDLTYFKDINERRQDEKLRTLIREMITATLSATERQKMIDQHCEKREKEIRDEFQAAFQIHLDDFNDRLEDYLKLENAAERIRDRSRQFLARQVTETRNAWCTSTIEANDRKRMEALVRDGAADLKDLIDDIIKKGKTMTNSDAIDEFEGMWRKKLISIKNPAEYGNVREQENQDQIGNTSLFRRAANWVRGGDGKKKERKQTASSSHTSNASLRPLPNQIKFDAQAQILHEMNSPYSESNILFMPKLFDDIMNKILEAVFDIGSPNDKSEEERKHTINLRPIEIDLVQKIVGLINNEFNEVNRELIDLDLSLSGVVMEEIHLLVVIYLTILYYNEQKKHFDEQIETLNVQKQSLQQYFISVIVPDALLDKEAGKELTTQVHNTLQRELTVTAHEIIKEIWLSQQKLSRKELQNVCDGKLQTADVKWLKDYIEKPTDIIVQEFHQLWDTIKKEIEKKIAKAKDDQKIYLLDFFHLIHAMKTALSGQGPAPTFVDDLFINPSGTTAEQNLTNKGQCMVLLLFWYFKNTKIDEETTFTVFDCIYKLTTKAVNYFQKRAKPDAGTARLFDSMTKWYKASNATSTNTISVKAAQTTNTTSVTATTSGATVTSLRISSVKNFADFLHSIISNEDEVMKNYEENISTLFSSYDKDKMYMRLLDKAKGCSVKCPCCERTCDADHTSVKSQPGDEDNKHSCNTGHQLRAFAKIKFEVTNEASLYQCHEVKDESFITINGVRKKWSEMKKDYPQWDFDASLGISSDDAASLKSKFLHVWSKIGEEFCKMYNMKFVTCNTAQPPMEAFHYILLLDSSRSMKGDRWTNLLAATNLLTQARMHDGADDRITIIPFHATAKYFCDNEKLKNVNVQAIPFSGGNTQFGPAFKLVIDSIKNQTRTAPSSNLKFIIVFMSDGKAEYPETQLTKLEPFLDQHIREFWTVAIGDNQMPLLERINSKMKGTFKQIKDPKDLIVVFGEIIDG</sequence>
<feature type="compositionally biased region" description="Polar residues" evidence="4">
    <location>
        <begin position="1157"/>
        <end position="1167"/>
    </location>
</feature>
<feature type="region of interest" description="Disordered" evidence="4">
    <location>
        <begin position="197"/>
        <end position="277"/>
    </location>
</feature>
<dbReference type="Pfam" id="PF00092">
    <property type="entry name" value="VWA"/>
    <property type="match status" value="1"/>
</dbReference>
<accession>A0A8S2JBT9</accession>
<evidence type="ECO:0000313" key="8">
    <source>
        <dbReference type="Proteomes" id="UP000681720"/>
    </source>
</evidence>
<evidence type="ECO:0008006" key="9">
    <source>
        <dbReference type="Google" id="ProtNLM"/>
    </source>
</evidence>
<dbReference type="CDD" id="cd00882">
    <property type="entry name" value="Ras_like_GTPase"/>
    <property type="match status" value="1"/>
</dbReference>
<feature type="region of interest" description="Disordered" evidence="4">
    <location>
        <begin position="1146"/>
        <end position="1171"/>
    </location>
</feature>
<organism evidence="7 8">
    <name type="scientific">Rotaria magnacalcarata</name>
    <dbReference type="NCBI Taxonomy" id="392030"/>
    <lineage>
        <taxon>Eukaryota</taxon>
        <taxon>Metazoa</taxon>
        <taxon>Spiralia</taxon>
        <taxon>Gnathifera</taxon>
        <taxon>Rotifera</taxon>
        <taxon>Eurotatoria</taxon>
        <taxon>Bdelloidea</taxon>
        <taxon>Philodinida</taxon>
        <taxon>Philodinidae</taxon>
        <taxon>Rotaria</taxon>
    </lineage>
</organism>
<name>A0A8S2JBT9_9BILA</name>
<dbReference type="GO" id="GO:0005525">
    <property type="term" value="F:GTP binding"/>
    <property type="evidence" value="ECO:0007669"/>
    <property type="project" value="UniProtKB-KW"/>
</dbReference>
<evidence type="ECO:0000256" key="2">
    <source>
        <dbReference type="ARBA" id="ARBA00023134"/>
    </source>
</evidence>
<evidence type="ECO:0000256" key="3">
    <source>
        <dbReference type="PROSITE-ProRule" id="PRU01052"/>
    </source>
</evidence>
<dbReference type="Proteomes" id="UP000681720">
    <property type="component" value="Unassembled WGS sequence"/>
</dbReference>
<dbReference type="InterPro" id="IPR036465">
    <property type="entry name" value="vWFA_dom_sf"/>
</dbReference>
<evidence type="ECO:0000256" key="4">
    <source>
        <dbReference type="SAM" id="MobiDB-lite"/>
    </source>
</evidence>
<comment type="similarity">
    <text evidence="3">Belongs to the TRAFAC class dynamin-like GTPase superfamily. GB1/RHD3 GTPase family.</text>
</comment>
<evidence type="ECO:0000259" key="6">
    <source>
        <dbReference type="PROSITE" id="PS51717"/>
    </source>
</evidence>
<evidence type="ECO:0000256" key="1">
    <source>
        <dbReference type="ARBA" id="ARBA00022741"/>
    </source>
</evidence>
<dbReference type="InterPro" id="IPR002035">
    <property type="entry name" value="VWF_A"/>
</dbReference>
<dbReference type="InterPro" id="IPR030386">
    <property type="entry name" value="G_GB1_RHD3_dom"/>
</dbReference>
<keyword evidence="1" id="KW-0547">Nucleotide-binding</keyword>
<dbReference type="Gene3D" id="3.40.50.300">
    <property type="entry name" value="P-loop containing nucleotide triphosphate hydrolases"/>
    <property type="match status" value="1"/>
</dbReference>
<gene>
    <name evidence="7" type="ORF">GIL414_LOCUS1075</name>
</gene>
<feature type="domain" description="VLIG-type G" evidence="6">
    <location>
        <begin position="715"/>
        <end position="818"/>
    </location>
</feature>
<feature type="compositionally biased region" description="Low complexity" evidence="4">
    <location>
        <begin position="243"/>
        <end position="260"/>
    </location>
</feature>
<reference evidence="7" key="1">
    <citation type="submission" date="2021-02" db="EMBL/GenBank/DDBJ databases">
        <authorList>
            <person name="Nowell W R."/>
        </authorList>
    </citation>
    <scope>NUCLEOTIDE SEQUENCE</scope>
</reference>
<evidence type="ECO:0000259" key="5">
    <source>
        <dbReference type="PROSITE" id="PS51715"/>
    </source>
</evidence>
<dbReference type="PROSITE" id="PS51715">
    <property type="entry name" value="G_GB1_RHD3"/>
    <property type="match status" value="1"/>
</dbReference>
<proteinExistence type="inferred from homology"/>
<protein>
    <recommendedName>
        <fullName evidence="9">VWFA domain-containing protein</fullName>
    </recommendedName>
</protein>
<dbReference type="PANTHER" id="PTHR22796">
    <property type="entry name" value="URG4-RELATED"/>
    <property type="match status" value="1"/>
</dbReference>
<dbReference type="Gene3D" id="3.40.50.410">
    <property type="entry name" value="von Willebrand factor, type A domain"/>
    <property type="match status" value="1"/>
</dbReference>
<dbReference type="PANTHER" id="PTHR22796:SF1">
    <property type="entry name" value="VWFA DOMAIN-CONTAINING PROTEIN"/>
    <property type="match status" value="1"/>
</dbReference>
<dbReference type="GO" id="GO:0003924">
    <property type="term" value="F:GTPase activity"/>
    <property type="evidence" value="ECO:0007669"/>
    <property type="project" value="InterPro"/>
</dbReference>
<evidence type="ECO:0000313" key="7">
    <source>
        <dbReference type="EMBL" id="CAF3800757.1"/>
    </source>
</evidence>
<dbReference type="PROSITE" id="PS51717">
    <property type="entry name" value="G_VLIG"/>
    <property type="match status" value="1"/>
</dbReference>
<dbReference type="InterPro" id="IPR027417">
    <property type="entry name" value="P-loop_NTPase"/>
</dbReference>
<dbReference type="EMBL" id="CAJOBJ010000163">
    <property type="protein sequence ID" value="CAF3800757.1"/>
    <property type="molecule type" value="Genomic_DNA"/>
</dbReference>
<dbReference type="SUPFAM" id="SSF52540">
    <property type="entry name" value="P-loop containing nucleoside triphosphate hydrolases"/>
    <property type="match status" value="2"/>
</dbReference>